<accession>A0A8J8K6R4</accession>
<reference evidence="3" key="1">
    <citation type="submission" date="2020-05" db="EMBL/GenBank/DDBJ databases">
        <title>Genomic Encyclopedia of Type Strains, Phase IV (KMG-V): Genome sequencing to study the core and pangenomes of soil and plant-associated prokaryotes.</title>
        <authorList>
            <person name="Whitman W."/>
        </authorList>
    </citation>
    <scope>NUCLEOTIDE SEQUENCE</scope>
    <source>
        <strain evidence="3">16F</strain>
    </source>
</reference>
<dbReference type="Pfam" id="PF09917">
    <property type="entry name" value="DUF2147"/>
    <property type="match status" value="1"/>
</dbReference>
<evidence type="ECO:0000313" key="3">
    <source>
        <dbReference type="EMBL" id="NRS91233.1"/>
    </source>
</evidence>
<evidence type="ECO:0000259" key="2">
    <source>
        <dbReference type="Pfam" id="PF09917"/>
    </source>
</evidence>
<protein>
    <submittedName>
        <fullName evidence="3">Uncharacterized protein (DUF2147 family)</fullName>
    </submittedName>
</protein>
<organism evidence="3 4">
    <name type="scientific">Frigoriflavimonas asaccharolytica</name>
    <dbReference type="NCBI Taxonomy" id="2735899"/>
    <lineage>
        <taxon>Bacteria</taxon>
        <taxon>Pseudomonadati</taxon>
        <taxon>Bacteroidota</taxon>
        <taxon>Flavobacteriia</taxon>
        <taxon>Flavobacteriales</taxon>
        <taxon>Weeksellaceae</taxon>
        <taxon>Frigoriflavimonas</taxon>
    </lineage>
</organism>
<proteinExistence type="predicted"/>
<keyword evidence="1" id="KW-0732">Signal</keyword>
<feature type="domain" description="DUF2147" evidence="2">
    <location>
        <begin position="27"/>
        <end position="145"/>
    </location>
</feature>
<feature type="chain" id="PRO_5035218459" evidence="1">
    <location>
        <begin position="19"/>
        <end position="146"/>
    </location>
</feature>
<dbReference type="EMBL" id="JABSNO010000002">
    <property type="protein sequence ID" value="NRS91233.1"/>
    <property type="molecule type" value="Genomic_DNA"/>
</dbReference>
<name>A0A8J8K6R4_9FLAO</name>
<dbReference type="InterPro" id="IPR019223">
    <property type="entry name" value="DUF2147"/>
</dbReference>
<dbReference type="Gene3D" id="2.40.128.520">
    <property type="match status" value="1"/>
</dbReference>
<evidence type="ECO:0000256" key="1">
    <source>
        <dbReference type="SAM" id="SignalP"/>
    </source>
</evidence>
<dbReference type="Proteomes" id="UP000610746">
    <property type="component" value="Unassembled WGS sequence"/>
</dbReference>
<feature type="signal peptide" evidence="1">
    <location>
        <begin position="1"/>
        <end position="18"/>
    </location>
</feature>
<keyword evidence="4" id="KW-1185">Reference proteome</keyword>
<dbReference type="RefSeq" id="WP_173777871.1">
    <property type="nucleotide sequence ID" value="NZ_JABSNO010000002.1"/>
</dbReference>
<dbReference type="PANTHER" id="PTHR36919">
    <property type="entry name" value="BLR1215 PROTEIN"/>
    <property type="match status" value="1"/>
</dbReference>
<dbReference type="PANTHER" id="PTHR36919:SF2">
    <property type="entry name" value="BLL6627 PROTEIN"/>
    <property type="match status" value="1"/>
</dbReference>
<gene>
    <name evidence="3" type="ORF">HNQ03_000299</name>
</gene>
<evidence type="ECO:0000313" key="4">
    <source>
        <dbReference type="Proteomes" id="UP000610746"/>
    </source>
</evidence>
<sequence length="146" mass="16724">MLKIFSFSLVFLSIYNFAQVGSDAILGKWISTDKNVAVNVYKEGNSFQAKIIWFDDTLGSGKPMNTQVDSENPNPQLRNRKILGMDVLENLSYNGSKNRWENGKIYDASSGRTWDSFAEMLSNGYLKVRGFWKFKWIGKTLTFKKL</sequence>
<comment type="caution">
    <text evidence="3">The sequence shown here is derived from an EMBL/GenBank/DDBJ whole genome shotgun (WGS) entry which is preliminary data.</text>
</comment>
<dbReference type="AlphaFoldDB" id="A0A8J8K6R4"/>